<sequence length="69" mass="7868">MKSAAFEYGPYTIKTFASSGMVRARLFRNGVWVREISDWTADTVEEAVRLMKRTVEEAEEEAQEGQAVH</sequence>
<evidence type="ECO:0000313" key="2">
    <source>
        <dbReference type="EMBL" id="PHK95702.1"/>
    </source>
</evidence>
<evidence type="ECO:0000313" key="3">
    <source>
        <dbReference type="Proteomes" id="UP000223527"/>
    </source>
</evidence>
<evidence type="ECO:0000256" key="1">
    <source>
        <dbReference type="SAM" id="Coils"/>
    </source>
</evidence>
<keyword evidence="3" id="KW-1185">Reference proteome</keyword>
<dbReference type="Proteomes" id="UP000223527">
    <property type="component" value="Unassembled WGS sequence"/>
</dbReference>
<gene>
    <name evidence="2" type="ORF">CR162_07605</name>
</gene>
<comment type="caution">
    <text evidence="2">The sequence shown here is derived from an EMBL/GenBank/DDBJ whole genome shotgun (WGS) entry which is preliminary data.</text>
</comment>
<accession>A0A2C6Y4G8</accession>
<protein>
    <submittedName>
        <fullName evidence="2">Uncharacterized protein</fullName>
    </submittedName>
</protein>
<dbReference type="RefSeq" id="WP_099094933.1">
    <property type="nucleotide sequence ID" value="NZ_PDNU01000008.1"/>
</dbReference>
<dbReference type="AlphaFoldDB" id="A0A2C6Y4G8"/>
<feature type="coiled-coil region" evidence="1">
    <location>
        <begin position="41"/>
        <end position="68"/>
    </location>
</feature>
<keyword evidence="1" id="KW-0175">Coiled coil</keyword>
<dbReference type="EMBL" id="PDNU01000008">
    <property type="protein sequence ID" value="PHK95702.1"/>
    <property type="molecule type" value="Genomic_DNA"/>
</dbReference>
<dbReference type="OrthoDB" id="9943036at2"/>
<reference evidence="2 3" key="1">
    <citation type="submission" date="2017-10" db="EMBL/GenBank/DDBJ databases">
        <authorList>
            <person name="Banno H."/>
            <person name="Chua N.-H."/>
        </authorList>
    </citation>
    <scope>NUCLEOTIDE SEQUENCE [LARGE SCALE GENOMIC DNA]</scope>
    <source>
        <strain evidence="2 3">YW11</strain>
    </source>
</reference>
<name>A0A2C6Y4G8_9PROT</name>
<organism evidence="2 3">
    <name type="scientific">Teichococcus rhizosphaerae</name>
    <dbReference type="NCBI Taxonomy" id="1335062"/>
    <lineage>
        <taxon>Bacteria</taxon>
        <taxon>Pseudomonadati</taxon>
        <taxon>Pseudomonadota</taxon>
        <taxon>Alphaproteobacteria</taxon>
        <taxon>Acetobacterales</taxon>
        <taxon>Roseomonadaceae</taxon>
        <taxon>Roseomonas</taxon>
    </lineage>
</organism>
<proteinExistence type="predicted"/>